<comment type="caution">
    <text evidence="2">The sequence shown here is derived from an EMBL/GenBank/DDBJ whole genome shotgun (WGS) entry which is preliminary data.</text>
</comment>
<protein>
    <submittedName>
        <fullName evidence="2">Uncharacterized protein</fullName>
    </submittedName>
</protein>
<evidence type="ECO:0000313" key="3">
    <source>
        <dbReference type="Proteomes" id="UP000242877"/>
    </source>
</evidence>
<feature type="region of interest" description="Disordered" evidence="1">
    <location>
        <begin position="1"/>
        <end position="40"/>
    </location>
</feature>
<evidence type="ECO:0000313" key="2">
    <source>
        <dbReference type="EMBL" id="KZZ97863.1"/>
    </source>
</evidence>
<organism evidence="2 3">
    <name type="scientific">Ascosphaera apis ARSEF 7405</name>
    <dbReference type="NCBI Taxonomy" id="392613"/>
    <lineage>
        <taxon>Eukaryota</taxon>
        <taxon>Fungi</taxon>
        <taxon>Dikarya</taxon>
        <taxon>Ascomycota</taxon>
        <taxon>Pezizomycotina</taxon>
        <taxon>Eurotiomycetes</taxon>
        <taxon>Eurotiomycetidae</taxon>
        <taxon>Onygenales</taxon>
        <taxon>Ascosphaeraceae</taxon>
        <taxon>Ascosphaera</taxon>
    </lineage>
</organism>
<dbReference type="OrthoDB" id="5239630at2759"/>
<dbReference type="VEuPathDB" id="FungiDB:AAP_00124"/>
<dbReference type="Proteomes" id="UP000242877">
    <property type="component" value="Unassembled WGS sequence"/>
</dbReference>
<proteinExistence type="predicted"/>
<name>A0A168DL63_9EURO</name>
<dbReference type="AlphaFoldDB" id="A0A168DL63"/>
<evidence type="ECO:0000256" key="1">
    <source>
        <dbReference type="SAM" id="MobiDB-lite"/>
    </source>
</evidence>
<reference evidence="2 3" key="1">
    <citation type="journal article" date="2016" name="Genome Biol. Evol.">
        <title>Divergent and convergent evolution of fungal pathogenicity.</title>
        <authorList>
            <person name="Shang Y."/>
            <person name="Xiao G."/>
            <person name="Zheng P."/>
            <person name="Cen K."/>
            <person name="Zhan S."/>
            <person name="Wang C."/>
        </authorList>
    </citation>
    <scope>NUCLEOTIDE SEQUENCE [LARGE SCALE GENOMIC DNA]</scope>
    <source>
        <strain evidence="2 3">ARSEF 7405</strain>
    </source>
</reference>
<accession>A0A168DL63</accession>
<sequence>MAQGAVKNKPKAPAPAKKTGKLSKGARVYKPKKTSLVKQQKITKKLTSGLTAKTERMLAEKAGHLEMLAGGKKEKLEKAQEKAKLRKH</sequence>
<dbReference type="EMBL" id="AZGZ01000001">
    <property type="protein sequence ID" value="KZZ97863.1"/>
    <property type="molecule type" value="Genomic_DNA"/>
</dbReference>
<dbReference type="Pfam" id="PF09495">
    <property type="entry name" value="DUF2462"/>
    <property type="match status" value="1"/>
</dbReference>
<dbReference type="InterPro" id="IPR019034">
    <property type="entry name" value="UPF0390"/>
</dbReference>
<keyword evidence="3" id="KW-1185">Reference proteome</keyword>
<gene>
    <name evidence="2" type="ORF">AAP_00124</name>
</gene>